<organism evidence="1 2">
    <name type="scientific">Paraburkholderia azotifigens</name>
    <dbReference type="NCBI Taxonomy" id="2057004"/>
    <lineage>
        <taxon>Bacteria</taxon>
        <taxon>Pseudomonadati</taxon>
        <taxon>Pseudomonadota</taxon>
        <taxon>Betaproteobacteria</taxon>
        <taxon>Burkholderiales</taxon>
        <taxon>Burkholderiaceae</taxon>
        <taxon>Paraburkholderia</taxon>
    </lineage>
</organism>
<name>A0ABU9RCN4_9BURK</name>
<protein>
    <submittedName>
        <fullName evidence="1">Uncharacterized protein</fullName>
    </submittedName>
</protein>
<evidence type="ECO:0000313" key="2">
    <source>
        <dbReference type="Proteomes" id="UP001481677"/>
    </source>
</evidence>
<keyword evidence="2" id="KW-1185">Reference proteome</keyword>
<sequence>MMIDRLATTVFEGTGLHVAMTDEAQPLIESKRHSKCMFEEGRALRGMAGRRFEKNADGRSENYATLRAGLRREARQRLLSFRFEESVDGQLVASVGRRRRTDERIVAAPAHGSGARVTGVLEIGRRFPCNVAGAQHGGHHDQRKRNFFKNLKTGRHGNLFG</sequence>
<gene>
    <name evidence="1" type="ORF">V4C56_35020</name>
</gene>
<comment type="caution">
    <text evidence="1">The sequence shown here is derived from an EMBL/GenBank/DDBJ whole genome shotgun (WGS) entry which is preliminary data.</text>
</comment>
<dbReference type="EMBL" id="JAZHGA010000038">
    <property type="protein sequence ID" value="MEM5344826.1"/>
    <property type="molecule type" value="Genomic_DNA"/>
</dbReference>
<accession>A0ABU9RCN4</accession>
<dbReference type="RefSeq" id="WP_342959474.1">
    <property type="nucleotide sequence ID" value="NZ_JAZHFZ010000039.1"/>
</dbReference>
<evidence type="ECO:0000313" key="1">
    <source>
        <dbReference type="EMBL" id="MEM5344826.1"/>
    </source>
</evidence>
<dbReference type="Proteomes" id="UP001481677">
    <property type="component" value="Unassembled WGS sequence"/>
</dbReference>
<reference evidence="1 2" key="1">
    <citation type="submission" date="2024-01" db="EMBL/GenBank/DDBJ databases">
        <title>The diversity of rhizobia nodulating Mimosa spp. in eleven states of Brazil covering several biomes is determined by host plant, location, and edaphic factors.</title>
        <authorList>
            <person name="Rouws L."/>
            <person name="Barauna A."/>
            <person name="Beukes C."/>
            <person name="De Faria S.M."/>
            <person name="Gross E."/>
            <person name="Dos Reis Junior F.B."/>
            <person name="Simon M."/>
            <person name="Maluk M."/>
            <person name="Odee D.W."/>
            <person name="Kenicer G."/>
            <person name="Young J.P.W."/>
            <person name="Reis V.M."/>
            <person name="Zilli J."/>
            <person name="James E.K."/>
        </authorList>
    </citation>
    <scope>NUCLEOTIDE SEQUENCE [LARGE SCALE GENOMIC DNA]</scope>
    <source>
        <strain evidence="1 2">JPY530</strain>
    </source>
</reference>
<proteinExistence type="predicted"/>